<feature type="region of interest" description="Disordered" evidence="1">
    <location>
        <begin position="1"/>
        <end position="62"/>
    </location>
</feature>
<feature type="compositionally biased region" description="Low complexity" evidence="1">
    <location>
        <begin position="32"/>
        <end position="45"/>
    </location>
</feature>
<dbReference type="EMBL" id="KN833843">
    <property type="protein sequence ID" value="KIK16903.1"/>
    <property type="molecule type" value="Genomic_DNA"/>
</dbReference>
<accession>A0A0C9ZAE6</accession>
<organism evidence="2 3">
    <name type="scientific">Pisolithus microcarpus 441</name>
    <dbReference type="NCBI Taxonomy" id="765257"/>
    <lineage>
        <taxon>Eukaryota</taxon>
        <taxon>Fungi</taxon>
        <taxon>Dikarya</taxon>
        <taxon>Basidiomycota</taxon>
        <taxon>Agaricomycotina</taxon>
        <taxon>Agaricomycetes</taxon>
        <taxon>Agaricomycetidae</taxon>
        <taxon>Boletales</taxon>
        <taxon>Sclerodermatineae</taxon>
        <taxon>Pisolithaceae</taxon>
        <taxon>Pisolithus</taxon>
    </lineage>
</organism>
<gene>
    <name evidence="2" type="ORF">PISMIDRAFT_15474</name>
</gene>
<reference evidence="2 3" key="1">
    <citation type="submission" date="2014-04" db="EMBL/GenBank/DDBJ databases">
        <authorList>
            <consortium name="DOE Joint Genome Institute"/>
            <person name="Kuo A."/>
            <person name="Kohler A."/>
            <person name="Costa M.D."/>
            <person name="Nagy L.G."/>
            <person name="Floudas D."/>
            <person name="Copeland A."/>
            <person name="Barry K.W."/>
            <person name="Cichocki N."/>
            <person name="Veneault-Fourrey C."/>
            <person name="LaButti K."/>
            <person name="Lindquist E.A."/>
            <person name="Lipzen A."/>
            <person name="Lundell T."/>
            <person name="Morin E."/>
            <person name="Murat C."/>
            <person name="Sun H."/>
            <person name="Tunlid A."/>
            <person name="Henrissat B."/>
            <person name="Grigoriev I.V."/>
            <person name="Hibbett D.S."/>
            <person name="Martin F."/>
            <person name="Nordberg H.P."/>
            <person name="Cantor M.N."/>
            <person name="Hua S.X."/>
        </authorList>
    </citation>
    <scope>NUCLEOTIDE SEQUENCE [LARGE SCALE GENOMIC DNA]</scope>
    <source>
        <strain evidence="2 3">441</strain>
    </source>
</reference>
<dbReference type="HOGENOM" id="CLU_1042496_0_0_1"/>
<dbReference type="Proteomes" id="UP000054018">
    <property type="component" value="Unassembled WGS sequence"/>
</dbReference>
<proteinExistence type="predicted"/>
<evidence type="ECO:0000313" key="3">
    <source>
        <dbReference type="Proteomes" id="UP000054018"/>
    </source>
</evidence>
<protein>
    <submittedName>
        <fullName evidence="2">Uncharacterized protein</fullName>
    </submittedName>
</protein>
<feature type="compositionally biased region" description="Polar residues" evidence="1">
    <location>
        <begin position="46"/>
        <end position="59"/>
    </location>
</feature>
<sequence>MDSDLQSDESCGEKGVKTVCDNEEEAPDQPDKPSSSPNKPNSDQNESMSPTVKTVSNLPNKVPMDPKGHVSPMTNPIDSLHTSKWLAASLKLENEPEKCPTSENSQFLALAQFPMHPRSKTIIPGMPIHSEGRTVEGVEAMAMQSLREACKARGECTINEDVAAYQAQTTNNNSETFVKVLRRPDGNWEHVMDKINKYLTTEDCRTQLGHTTSTSSTTHTLPPTVTKDGKYNFNTNILPTIHEHIRVFNPYKIRLHHHSNHQKNKAA</sequence>
<reference evidence="3" key="2">
    <citation type="submission" date="2015-01" db="EMBL/GenBank/DDBJ databases">
        <title>Evolutionary Origins and Diversification of the Mycorrhizal Mutualists.</title>
        <authorList>
            <consortium name="DOE Joint Genome Institute"/>
            <consortium name="Mycorrhizal Genomics Consortium"/>
            <person name="Kohler A."/>
            <person name="Kuo A."/>
            <person name="Nagy L.G."/>
            <person name="Floudas D."/>
            <person name="Copeland A."/>
            <person name="Barry K.W."/>
            <person name="Cichocki N."/>
            <person name="Veneault-Fourrey C."/>
            <person name="LaButti K."/>
            <person name="Lindquist E.A."/>
            <person name="Lipzen A."/>
            <person name="Lundell T."/>
            <person name="Morin E."/>
            <person name="Murat C."/>
            <person name="Riley R."/>
            <person name="Ohm R."/>
            <person name="Sun H."/>
            <person name="Tunlid A."/>
            <person name="Henrissat B."/>
            <person name="Grigoriev I.V."/>
            <person name="Hibbett D.S."/>
            <person name="Martin F."/>
        </authorList>
    </citation>
    <scope>NUCLEOTIDE SEQUENCE [LARGE SCALE GENOMIC DNA]</scope>
    <source>
        <strain evidence="3">441</strain>
    </source>
</reference>
<keyword evidence="3" id="KW-1185">Reference proteome</keyword>
<evidence type="ECO:0000256" key="1">
    <source>
        <dbReference type="SAM" id="MobiDB-lite"/>
    </source>
</evidence>
<evidence type="ECO:0000313" key="2">
    <source>
        <dbReference type="EMBL" id="KIK16903.1"/>
    </source>
</evidence>
<dbReference type="AlphaFoldDB" id="A0A0C9ZAE6"/>
<name>A0A0C9ZAE6_9AGAM</name>